<organism evidence="2 3">
    <name type="scientific">Candidatus Enterococcus palustris</name>
    <dbReference type="NCBI Taxonomy" id="1834189"/>
    <lineage>
        <taxon>Bacteria</taxon>
        <taxon>Bacillati</taxon>
        <taxon>Bacillota</taxon>
        <taxon>Bacilli</taxon>
        <taxon>Lactobacillales</taxon>
        <taxon>Enterococcaceae</taxon>
        <taxon>Enterococcus</taxon>
    </lineage>
</organism>
<dbReference type="Proteomes" id="UP000194948">
    <property type="component" value="Chromosome"/>
</dbReference>
<keyword evidence="1" id="KW-1133">Transmembrane helix</keyword>
<dbReference type="InterPro" id="IPR032675">
    <property type="entry name" value="LRR_dom_sf"/>
</dbReference>
<name>A0AAQ3Y7J3_9ENTE</name>
<reference evidence="3" key="1">
    <citation type="submission" date="2017-05" db="EMBL/GenBank/DDBJ databases">
        <title>The Genome Sequence of EEnterococcus faecalis 9F2_4866.</title>
        <authorList>
            <consortium name="The Broad Institute Genomics Platform"/>
            <consortium name="The Broad Institute Genomic Center for Infectious Diseases"/>
            <person name="Earl A."/>
            <person name="Manson A."/>
            <person name="Schwartman J."/>
            <person name="Gilmore M."/>
            <person name="Abouelleil A."/>
            <person name="Cao P."/>
            <person name="Chapman S."/>
            <person name="Cusick C."/>
            <person name="Shea T."/>
            <person name="Young S."/>
            <person name="Neafsey D."/>
            <person name="Nusbaum C."/>
            <person name="Birren B."/>
        </authorList>
    </citation>
    <scope>NUCLEOTIDE SEQUENCE [LARGE SCALE GENOMIC DNA]</scope>
    <source>
        <strain evidence="3">7F3_DIV0205</strain>
    </source>
</reference>
<gene>
    <name evidence="2" type="ORF">A5821_001843</name>
</gene>
<sequence length="271" mass="30529">MKKWVKIFSVLTIVGMVLGGLFYTTNGNANEESAYIPDPIVRETLIKAIEASEENLVVENELPTISQLEKVNSYVNVHGEQIRSLEGMEYLKNVKELQAVQLTNVMDYRPIGGMTSLEWINLYQPSANLEGINETSLSFVKNLKNLQGFHAANFNTFDLTPFNELDNVTLISVMGDEYRTDIPQIISKSERKVNIVNPVKLSKQFEGALIEVEASDEQRELAPSYKNEIITIPDVNLESSSVTVRINANKNTSVGEYNYSISFNIPLKWQD</sequence>
<keyword evidence="1" id="KW-0812">Transmembrane</keyword>
<dbReference type="Gene3D" id="3.80.10.10">
    <property type="entry name" value="Ribonuclease Inhibitor"/>
    <property type="match status" value="1"/>
</dbReference>
<keyword evidence="1" id="KW-0472">Membrane</keyword>
<dbReference type="AlphaFoldDB" id="A0AAQ3Y7J3"/>
<keyword evidence="3" id="KW-1185">Reference proteome</keyword>
<proteinExistence type="predicted"/>
<evidence type="ECO:0000313" key="2">
    <source>
        <dbReference type="EMBL" id="WYK00745.1"/>
    </source>
</evidence>
<evidence type="ECO:0000313" key="3">
    <source>
        <dbReference type="Proteomes" id="UP000194948"/>
    </source>
</evidence>
<reference evidence="2 3" key="2">
    <citation type="submission" date="2024-03" db="EMBL/GenBank/DDBJ databases">
        <title>The Genome Sequence of Enterococcus sp. DIV0205d.</title>
        <authorList>
            <consortium name="The Broad Institute Genomics Platform"/>
            <consortium name="The Broad Institute Microbial Omics Core"/>
            <consortium name="The Broad Institute Genomic Center for Infectious Diseases"/>
            <person name="Earl A."/>
            <person name="Manson A."/>
            <person name="Gilmore M."/>
            <person name="Schwartman J."/>
            <person name="Shea T."/>
            <person name="Abouelleil A."/>
            <person name="Cao P."/>
            <person name="Chapman S."/>
            <person name="Cusick C."/>
            <person name="Young S."/>
            <person name="Neafsey D."/>
            <person name="Nusbaum C."/>
            <person name="Birren B."/>
        </authorList>
    </citation>
    <scope>NUCLEOTIDE SEQUENCE [LARGE SCALE GENOMIC DNA]</scope>
    <source>
        <strain evidence="2 3">7F3_DIV0205</strain>
    </source>
</reference>
<evidence type="ECO:0000256" key="1">
    <source>
        <dbReference type="SAM" id="Phobius"/>
    </source>
</evidence>
<dbReference type="RefSeq" id="WP_086314241.1">
    <property type="nucleotide sequence ID" value="NZ_CP147244.1"/>
</dbReference>
<feature type="transmembrane region" description="Helical" evidence="1">
    <location>
        <begin position="7"/>
        <end position="24"/>
    </location>
</feature>
<dbReference type="EMBL" id="CP147244">
    <property type="protein sequence ID" value="WYK00745.1"/>
    <property type="molecule type" value="Genomic_DNA"/>
</dbReference>
<dbReference type="SUPFAM" id="SSF52058">
    <property type="entry name" value="L domain-like"/>
    <property type="match status" value="1"/>
</dbReference>
<protein>
    <submittedName>
        <fullName evidence="2">Uncharacterized protein</fullName>
    </submittedName>
</protein>
<accession>A0AAQ3Y7J3</accession>